<feature type="region of interest" description="Disordered" evidence="1">
    <location>
        <begin position="30"/>
        <end position="50"/>
    </location>
</feature>
<evidence type="ECO:0000313" key="4">
    <source>
        <dbReference type="Proteomes" id="UP000016033"/>
    </source>
</evidence>
<evidence type="ECO:0000256" key="1">
    <source>
        <dbReference type="SAM" id="MobiDB-lite"/>
    </source>
</evidence>
<reference evidence="3 4" key="1">
    <citation type="journal article" date="2013" name="Genome Announc.">
        <title>Whole-genome sequences of five oyster-associated bacteria show potential for crude oil hydrocarbon degradation.</title>
        <authorList>
            <person name="Chauhan A."/>
            <person name="Green S."/>
            <person name="Pathak A."/>
            <person name="Thomas J."/>
            <person name="Venkatramanan R."/>
        </authorList>
    </citation>
    <scope>NUCLEOTIDE SEQUENCE [LARGE SCALE GENOMIC DNA]</scope>
    <source>
        <strain evidence="3 4">MF109</strain>
    </source>
</reference>
<feature type="signal peptide" evidence="2">
    <location>
        <begin position="1"/>
        <end position="27"/>
    </location>
</feature>
<feature type="chain" id="PRO_5039404467" evidence="2">
    <location>
        <begin position="28"/>
        <end position="215"/>
    </location>
</feature>
<dbReference type="AlphaFoldDB" id="T5KB72"/>
<keyword evidence="2" id="KW-0732">Signal</keyword>
<name>T5KB72_MICMQ</name>
<evidence type="ECO:0000256" key="2">
    <source>
        <dbReference type="SAM" id="SignalP"/>
    </source>
</evidence>
<feature type="compositionally biased region" description="Low complexity" evidence="1">
    <location>
        <begin position="34"/>
        <end position="50"/>
    </location>
</feature>
<dbReference type="Proteomes" id="UP000016033">
    <property type="component" value="Unassembled WGS sequence"/>
</dbReference>
<evidence type="ECO:0000313" key="3">
    <source>
        <dbReference type="EMBL" id="EQM73104.1"/>
    </source>
</evidence>
<dbReference type="EMBL" id="ATAO01000228">
    <property type="protein sequence ID" value="EQM73104.1"/>
    <property type="molecule type" value="Genomic_DNA"/>
</dbReference>
<organism evidence="3 4">
    <name type="scientific">Microbacterium maritypicum MF109</name>
    <dbReference type="NCBI Taxonomy" id="1333857"/>
    <lineage>
        <taxon>Bacteria</taxon>
        <taxon>Bacillati</taxon>
        <taxon>Actinomycetota</taxon>
        <taxon>Actinomycetes</taxon>
        <taxon>Micrococcales</taxon>
        <taxon>Microbacteriaceae</taxon>
        <taxon>Microbacterium</taxon>
    </lineage>
</organism>
<sequence>MDMRPHSRLILASATAALLGLSLTACAPASTDGSVTPSSSSSPVASPSPTLADRVVEISVDGLSVDDGAVIAYDDPDGAVAALTDAFGSAPTEGTVEGPYGAVYSGYDWQGTKATVRETRIDLVVSADAPGVIFRTPEGIGIGSTRAEAMAAGAVDGWDEDGDGVADYLSIGVREVPGTSSLVNPGEVGVEYIDLKITGDVVTRLSSGGNDFSDI</sequence>
<proteinExistence type="predicted"/>
<accession>T5KB72</accession>
<comment type="caution">
    <text evidence="3">The sequence shown here is derived from an EMBL/GenBank/DDBJ whole genome shotgun (WGS) entry which is preliminary data.</text>
</comment>
<gene>
    <name evidence="3" type="ORF">L687_07455</name>
</gene>
<dbReference type="PATRIC" id="fig|1333857.3.peg.3510"/>
<dbReference type="PROSITE" id="PS51257">
    <property type="entry name" value="PROKAR_LIPOPROTEIN"/>
    <property type="match status" value="1"/>
</dbReference>
<protein>
    <submittedName>
        <fullName evidence="3">Uncharacterized protein</fullName>
    </submittedName>
</protein>